<reference evidence="1" key="1">
    <citation type="submission" date="2023-07" db="EMBL/GenBank/DDBJ databases">
        <title>Chromosome-level genome assembly of Artemia franciscana.</title>
        <authorList>
            <person name="Jo E."/>
        </authorList>
    </citation>
    <scope>NUCLEOTIDE SEQUENCE</scope>
    <source>
        <tissue evidence="1">Whole body</tissue>
    </source>
</reference>
<accession>A0AA88I4A5</accession>
<name>A0AA88I4A5_ARTSF</name>
<evidence type="ECO:0000313" key="1">
    <source>
        <dbReference type="EMBL" id="KAK2719556.1"/>
    </source>
</evidence>
<keyword evidence="2" id="KW-1185">Reference proteome</keyword>
<protein>
    <submittedName>
        <fullName evidence="1">Uncharacterized protein</fullName>
    </submittedName>
</protein>
<evidence type="ECO:0000313" key="2">
    <source>
        <dbReference type="Proteomes" id="UP001187531"/>
    </source>
</evidence>
<dbReference type="Proteomes" id="UP001187531">
    <property type="component" value="Unassembled WGS sequence"/>
</dbReference>
<organism evidence="1 2">
    <name type="scientific">Artemia franciscana</name>
    <name type="common">Brine shrimp</name>
    <name type="synonym">Artemia sanfranciscana</name>
    <dbReference type="NCBI Taxonomy" id="6661"/>
    <lineage>
        <taxon>Eukaryota</taxon>
        <taxon>Metazoa</taxon>
        <taxon>Ecdysozoa</taxon>
        <taxon>Arthropoda</taxon>
        <taxon>Crustacea</taxon>
        <taxon>Branchiopoda</taxon>
        <taxon>Anostraca</taxon>
        <taxon>Artemiidae</taxon>
        <taxon>Artemia</taxon>
    </lineage>
</organism>
<gene>
    <name evidence="1" type="ORF">QYM36_005135</name>
</gene>
<dbReference type="AlphaFoldDB" id="A0AA88I4A5"/>
<proteinExistence type="predicted"/>
<comment type="caution">
    <text evidence="1">The sequence shown here is derived from an EMBL/GenBank/DDBJ whole genome shotgun (WGS) entry which is preliminary data.</text>
</comment>
<feature type="non-terminal residue" evidence="1">
    <location>
        <position position="95"/>
    </location>
</feature>
<sequence length="95" mass="11234">MHVRMLERGRYKRFDDCFDVGKQKSERERMEAKVNDNSVVLRNGKKCDMDGRMKRLSKRLSTFICDIKDDVFGNSRSEECKAESEPEDVRDVIRL</sequence>
<dbReference type="EMBL" id="JAVRJZ010000008">
    <property type="protein sequence ID" value="KAK2719556.1"/>
    <property type="molecule type" value="Genomic_DNA"/>
</dbReference>